<comment type="caution">
    <text evidence="1">The sequence shown here is derived from an EMBL/GenBank/DDBJ whole genome shotgun (WGS) entry which is preliminary data.</text>
</comment>
<organism evidence="1 2">
    <name type="scientific">Plectosphaerella plurivora</name>
    <dbReference type="NCBI Taxonomy" id="936078"/>
    <lineage>
        <taxon>Eukaryota</taxon>
        <taxon>Fungi</taxon>
        <taxon>Dikarya</taxon>
        <taxon>Ascomycota</taxon>
        <taxon>Pezizomycotina</taxon>
        <taxon>Sordariomycetes</taxon>
        <taxon>Hypocreomycetidae</taxon>
        <taxon>Glomerellales</taxon>
        <taxon>Plectosphaerellaceae</taxon>
        <taxon>Plectosphaerella</taxon>
    </lineage>
</organism>
<name>A0A9P9ADH2_9PEZI</name>
<dbReference type="AlphaFoldDB" id="A0A9P9ADH2"/>
<proteinExistence type="predicted"/>
<accession>A0A9P9ADH2</accession>
<dbReference type="EMBL" id="JAGSXJ010000004">
    <property type="protein sequence ID" value="KAH6692549.1"/>
    <property type="molecule type" value="Genomic_DNA"/>
</dbReference>
<evidence type="ECO:0000313" key="1">
    <source>
        <dbReference type="EMBL" id="KAH6692549.1"/>
    </source>
</evidence>
<sequence length="220" mass="24502">MLVNRTPAAAQKPEIRLQHALREFETMLTKDQRQIYNTRVRSGRPPSMEDVFETMSEIDRESQKERGIHKCVGPRLKKVLEACQRFAAIGDVRIGGSQNLIACGVWSAVRLSLQMSVGNGAFFDKLSILIMEIGRTAPINEEIGLLVPDSPELQSLIAEYMLRVVCICKEMVKMTNCSLSRFTSSISGFDATFGQLSDEVKTIGHVIEKQIALLSAKTNL</sequence>
<evidence type="ECO:0000313" key="2">
    <source>
        <dbReference type="Proteomes" id="UP000770015"/>
    </source>
</evidence>
<gene>
    <name evidence="1" type="ORF">F5X68DRAFT_250778</name>
</gene>
<dbReference type="Proteomes" id="UP000770015">
    <property type="component" value="Unassembled WGS sequence"/>
</dbReference>
<protein>
    <recommendedName>
        <fullName evidence="3">Fungal STAND N-terminal Goodbye domain-containing protein</fullName>
    </recommendedName>
</protein>
<dbReference type="OrthoDB" id="7464126at2759"/>
<reference evidence="1" key="1">
    <citation type="journal article" date="2021" name="Nat. Commun.">
        <title>Genetic determinants of endophytism in the Arabidopsis root mycobiome.</title>
        <authorList>
            <person name="Mesny F."/>
            <person name="Miyauchi S."/>
            <person name="Thiergart T."/>
            <person name="Pickel B."/>
            <person name="Atanasova L."/>
            <person name="Karlsson M."/>
            <person name="Huettel B."/>
            <person name="Barry K.W."/>
            <person name="Haridas S."/>
            <person name="Chen C."/>
            <person name="Bauer D."/>
            <person name="Andreopoulos W."/>
            <person name="Pangilinan J."/>
            <person name="LaButti K."/>
            <person name="Riley R."/>
            <person name="Lipzen A."/>
            <person name="Clum A."/>
            <person name="Drula E."/>
            <person name="Henrissat B."/>
            <person name="Kohler A."/>
            <person name="Grigoriev I.V."/>
            <person name="Martin F.M."/>
            <person name="Hacquard S."/>
        </authorList>
    </citation>
    <scope>NUCLEOTIDE SEQUENCE</scope>
    <source>
        <strain evidence="1">MPI-SDFR-AT-0117</strain>
    </source>
</reference>
<evidence type="ECO:0008006" key="3">
    <source>
        <dbReference type="Google" id="ProtNLM"/>
    </source>
</evidence>
<keyword evidence="2" id="KW-1185">Reference proteome</keyword>